<keyword evidence="6" id="KW-1185">Reference proteome</keyword>
<name>A0A840BS87_9HYPH</name>
<dbReference type="RefSeq" id="WP_183315595.1">
    <property type="nucleotide sequence ID" value="NZ_JACIEN010000001.1"/>
</dbReference>
<dbReference type="InterPro" id="IPR017853">
    <property type="entry name" value="GH"/>
</dbReference>
<dbReference type="InterPro" id="IPR025195">
    <property type="entry name" value="GTA_TIM_dom"/>
</dbReference>
<dbReference type="Proteomes" id="UP000577362">
    <property type="component" value="Unassembled WGS sequence"/>
</dbReference>
<dbReference type="Pfam" id="PF13550">
    <property type="entry name" value="Phage-tail_3"/>
    <property type="match status" value="1"/>
</dbReference>
<dbReference type="InterPro" id="IPR032876">
    <property type="entry name" value="J_dom"/>
</dbReference>
<evidence type="ECO:0000259" key="2">
    <source>
        <dbReference type="Pfam" id="PF13547"/>
    </source>
</evidence>
<dbReference type="Pfam" id="PF23666">
    <property type="entry name" value="Rcc01698_C"/>
    <property type="match status" value="1"/>
</dbReference>
<feature type="domain" description="GTA TIM-barrel-like" evidence="2">
    <location>
        <begin position="447"/>
        <end position="743"/>
    </location>
</feature>
<dbReference type="Gene3D" id="3.20.20.80">
    <property type="entry name" value="Glycosidases"/>
    <property type="match status" value="1"/>
</dbReference>
<accession>A0A840BS87</accession>
<dbReference type="SUPFAM" id="SSF51445">
    <property type="entry name" value="(Trans)glycosidases"/>
    <property type="match status" value="1"/>
</dbReference>
<sequence>MATIVLQVAGAALGGLVGGPVGAIVGRALGGLAGAAIDGALLSRTGGGTRRVVEGPRLQDVDGITSTEGAPIPRVYGRARVGGQLIWATRLKEEAVTTVTRTPSSGGKGSPPKTTTIETTYSYYANIAIGLCEGPIAYIRRAWADGKEIDLTRVNMRVHRGSESQTPDPLIIAKEGAANAPAYRGLAYVVFDHLPLAAYGNRIPQFSFEVVRPVEGLGSAIRAVNLIPGASEFGYMPGHVTQVLGFGASRSENRHQLMNSVDVVASLDMLMALCPNLERVALVVSWFGDDLRVGSCTIAPRVETAAKATEDGRGQLPWRVSSLTRETARLVSQVNGRPAYGGTPSDDSVIALIRHLKARGLGVVLYPFIMMDVPAGNGLPDPWTGAAGQPAYPWRGRLTCHPAPGRPGSPDGGPAVAAQVQAFFGHAQPQHFTRSGDVISYQGPPQWSLRRQILHYAHLAVAAGGVHGFVIGSELVSLTRLRAASGHYPATSALIALAEAVRAVVGPGTAITYAADWTEYGAHVRDDGREVRFPLDPLWASPAIDAVGIDFYPPLSDWRDGTDHADAGEARAIYDRDYLRGRLTAGEAYDWYYASEADRISQRRSPITDGAYGKPWLFRQKDLAGWWANEHVERVNGVETGRTAWQPGAKPVWLTELGVPAVDKGTNAPNVFPDPKSIDGGRPPFSSGGRDDLIQVRGVEAMLAVYGAPGEANPLSPVYGGTMVAPGHAFVWAWDARPFPAFPELTGVWSDGHNWQTGHWLTGRLESVPLDRLVAAVLRDFSVDLPQRLDIDGMVDGYVVDRTMAVRQVLEPLAQAFGFDALASGGVLRFAMHARRVAATLGEDDLVPDENGALIALRRQQETELPREVRIGYSDSERDFRRAAARSRRLAGESEREASADLALVTRASEAGRLAEIWLQDLWVGRESAEFSLSPRLAGLEVGDIVALPTAPAPRSYQITQLTDGTARRAAARRLEPSVFSLPAVFQPLPGKPPPVLPGRPHVVVLDLPAALQDPPVLQYLAAIADPWPGQVAVWRSNDGASFAPLAAADLPAVIGETLDPLPPGPVWRWDRQNRLTMRLGGGVLTSVGEGAALSGANLMAVRGPDGAWEIIAAADVELIDADVYRVGRLLRGLAGSDALAARLVPAGATVVLLDRALVPLTSRLDDIGRFAYFRAGPATLDHGDPAYAAFGTGATDLALRPFAPVHLKARRMAEGIEISFIRRTRTNGDGWELVEVPLGEDVEAYEIDVFRDGEPVRRLHAAEQRVLYAAEQELADFGGSQLRLDIAVTQLSAIVGRGFARRGEIEVR</sequence>
<proteinExistence type="predicted"/>
<comment type="caution">
    <text evidence="5">The sequence shown here is derived from an EMBL/GenBank/DDBJ whole genome shotgun (WGS) entry which is preliminary data.</text>
</comment>
<dbReference type="CDD" id="cd19607">
    <property type="entry name" value="GTA_TIM-barrel-like"/>
    <property type="match status" value="1"/>
</dbReference>
<evidence type="ECO:0000259" key="4">
    <source>
        <dbReference type="Pfam" id="PF23666"/>
    </source>
</evidence>
<dbReference type="EMBL" id="JACIEN010000001">
    <property type="protein sequence ID" value="MBB4015453.1"/>
    <property type="molecule type" value="Genomic_DNA"/>
</dbReference>
<reference evidence="5 6" key="1">
    <citation type="submission" date="2020-08" db="EMBL/GenBank/DDBJ databases">
        <title>Genomic Encyclopedia of Type Strains, Phase IV (KMG-IV): sequencing the most valuable type-strain genomes for metagenomic binning, comparative biology and taxonomic classification.</title>
        <authorList>
            <person name="Goeker M."/>
        </authorList>
    </citation>
    <scope>NUCLEOTIDE SEQUENCE [LARGE SCALE GENOMIC DNA]</scope>
    <source>
        <strain evidence="5 6">DSM 103737</strain>
    </source>
</reference>
<dbReference type="Pfam" id="PF13547">
    <property type="entry name" value="GTA_TIM"/>
    <property type="match status" value="1"/>
</dbReference>
<dbReference type="InterPro" id="IPR056490">
    <property type="entry name" value="Rcc01698_C"/>
</dbReference>
<feature type="domain" description="Tip attachment protein J" evidence="3">
    <location>
        <begin position="801"/>
        <end position="963"/>
    </location>
</feature>
<evidence type="ECO:0008006" key="7">
    <source>
        <dbReference type="Google" id="ProtNLM"/>
    </source>
</evidence>
<protein>
    <recommendedName>
        <fullName evidence="7">Host specificity protein</fullName>
    </recommendedName>
</protein>
<feature type="region of interest" description="Disordered" evidence="1">
    <location>
        <begin position="666"/>
        <end position="690"/>
    </location>
</feature>
<evidence type="ECO:0000313" key="5">
    <source>
        <dbReference type="EMBL" id="MBB4015453.1"/>
    </source>
</evidence>
<evidence type="ECO:0000256" key="1">
    <source>
        <dbReference type="SAM" id="MobiDB-lite"/>
    </source>
</evidence>
<gene>
    <name evidence="5" type="ORF">GGR16_000459</name>
</gene>
<evidence type="ECO:0000313" key="6">
    <source>
        <dbReference type="Proteomes" id="UP000577362"/>
    </source>
</evidence>
<organism evidence="5 6">
    <name type="scientific">Chelatococcus caeni</name>
    <dbReference type="NCBI Taxonomy" id="1348468"/>
    <lineage>
        <taxon>Bacteria</taxon>
        <taxon>Pseudomonadati</taxon>
        <taxon>Pseudomonadota</taxon>
        <taxon>Alphaproteobacteria</taxon>
        <taxon>Hyphomicrobiales</taxon>
        <taxon>Chelatococcaceae</taxon>
        <taxon>Chelatococcus</taxon>
    </lineage>
</organism>
<evidence type="ECO:0000259" key="3">
    <source>
        <dbReference type="Pfam" id="PF13550"/>
    </source>
</evidence>
<feature type="domain" description="Rcc01698-like C-terminal" evidence="4">
    <location>
        <begin position="1053"/>
        <end position="1152"/>
    </location>
</feature>